<dbReference type="SUPFAM" id="SSF109604">
    <property type="entry name" value="HD-domain/PDEase-like"/>
    <property type="match status" value="1"/>
</dbReference>
<dbReference type="CDD" id="cd00077">
    <property type="entry name" value="HDc"/>
    <property type="match status" value="1"/>
</dbReference>
<organism evidence="3 4">
    <name type="scientific">Deinococcus radiotolerans</name>
    <dbReference type="NCBI Taxonomy" id="1309407"/>
    <lineage>
        <taxon>Bacteria</taxon>
        <taxon>Thermotogati</taxon>
        <taxon>Deinococcota</taxon>
        <taxon>Deinococci</taxon>
        <taxon>Deinococcales</taxon>
        <taxon>Deinococcaceae</taxon>
        <taxon>Deinococcus</taxon>
    </lineage>
</organism>
<sequence>MDQALLPDILTQHLTQVGLTASSLSTALRPVVKTLTARTDAGGAAYYQLEEAAPGGYGARVTDGAAPGVLPDAVLRDLRRTDDLLSVPGSTRHPDLLIAPIRERDDALLGALLLARDTYSDWTASERTLLHTLAGLVALVAARLHAEARERNAHEQALRTLGLALEARDLETFGHTDRVTQLATQVGRAMRLPPDTLDALRWGAYLHDIGKLTLPDDLLHHPGPLTPAMCERMREHVGEGLRIAQQLPFLPREALDVIAAHHERWDGTGYPCGRSGAAIPLPARIFAACDVFDALISPRVYKPAWTAGDALQFVQQGSGTHFDPQVVQALTQVLGQRVISSNDRSSNIHSVHEQPSGNVGHAARTAPVRLR</sequence>
<dbReference type="Pfam" id="PF13487">
    <property type="entry name" value="HD_5"/>
    <property type="match status" value="1"/>
</dbReference>
<dbReference type="InterPro" id="IPR052020">
    <property type="entry name" value="Cyclic_di-GMP/3'3'-cGAMP_PDE"/>
</dbReference>
<dbReference type="SMART" id="SM00471">
    <property type="entry name" value="HDc"/>
    <property type="match status" value="1"/>
</dbReference>
<keyword evidence="4" id="KW-1185">Reference proteome</keyword>
<evidence type="ECO:0000259" key="2">
    <source>
        <dbReference type="PROSITE" id="PS51832"/>
    </source>
</evidence>
<dbReference type="Gene3D" id="3.30.450.40">
    <property type="match status" value="1"/>
</dbReference>
<dbReference type="InterPro" id="IPR006675">
    <property type="entry name" value="HDIG_dom"/>
</dbReference>
<reference evidence="4" key="1">
    <citation type="journal article" date="2019" name="Int. J. Syst. Evol. Microbiol.">
        <title>The Global Catalogue of Microorganisms (GCM) 10K type strain sequencing project: providing services to taxonomists for standard genome sequencing and annotation.</title>
        <authorList>
            <consortium name="The Broad Institute Genomics Platform"/>
            <consortium name="The Broad Institute Genome Sequencing Center for Infectious Disease"/>
            <person name="Wu L."/>
            <person name="Ma J."/>
        </authorList>
    </citation>
    <scope>NUCLEOTIDE SEQUENCE [LARGE SCALE GENOMIC DNA]</scope>
    <source>
        <strain evidence="4">JCM 19173</strain>
    </source>
</reference>
<dbReference type="EMBL" id="BMPE01000010">
    <property type="protein sequence ID" value="GGL09190.1"/>
    <property type="molecule type" value="Genomic_DNA"/>
</dbReference>
<dbReference type="InterPro" id="IPR029016">
    <property type="entry name" value="GAF-like_dom_sf"/>
</dbReference>
<evidence type="ECO:0000313" key="4">
    <source>
        <dbReference type="Proteomes" id="UP000604341"/>
    </source>
</evidence>
<comment type="caution">
    <text evidence="3">The sequence shown here is derived from an EMBL/GenBank/DDBJ whole genome shotgun (WGS) entry which is preliminary data.</text>
</comment>
<dbReference type="PROSITE" id="PS51832">
    <property type="entry name" value="HD_GYP"/>
    <property type="match status" value="1"/>
</dbReference>
<dbReference type="SUPFAM" id="SSF55781">
    <property type="entry name" value="GAF domain-like"/>
    <property type="match status" value="1"/>
</dbReference>
<proteinExistence type="predicted"/>
<protein>
    <submittedName>
        <fullName evidence="3">Phosphohydrolase</fullName>
    </submittedName>
</protein>
<feature type="compositionally biased region" description="Polar residues" evidence="1">
    <location>
        <begin position="344"/>
        <end position="357"/>
    </location>
</feature>
<dbReference type="Gene3D" id="1.10.3210.10">
    <property type="entry name" value="Hypothetical protein af1432"/>
    <property type="match status" value="1"/>
</dbReference>
<name>A0ABQ2FMD3_9DEIO</name>
<dbReference type="Proteomes" id="UP000604341">
    <property type="component" value="Unassembled WGS sequence"/>
</dbReference>
<evidence type="ECO:0000256" key="1">
    <source>
        <dbReference type="SAM" id="MobiDB-lite"/>
    </source>
</evidence>
<dbReference type="PANTHER" id="PTHR45228:SF8">
    <property type="entry name" value="TWO-COMPONENT RESPONSE REGULATOR-RELATED"/>
    <property type="match status" value="1"/>
</dbReference>
<feature type="domain" description="HD-GYP" evidence="2">
    <location>
        <begin position="150"/>
        <end position="346"/>
    </location>
</feature>
<feature type="region of interest" description="Disordered" evidence="1">
    <location>
        <begin position="344"/>
        <end position="371"/>
    </location>
</feature>
<evidence type="ECO:0000313" key="3">
    <source>
        <dbReference type="EMBL" id="GGL09190.1"/>
    </source>
</evidence>
<accession>A0ABQ2FMD3</accession>
<dbReference type="PANTHER" id="PTHR45228">
    <property type="entry name" value="CYCLIC DI-GMP PHOSPHODIESTERASE TM_0186-RELATED"/>
    <property type="match status" value="1"/>
</dbReference>
<dbReference type="NCBIfam" id="TIGR00277">
    <property type="entry name" value="HDIG"/>
    <property type="match status" value="1"/>
</dbReference>
<dbReference type="InterPro" id="IPR003607">
    <property type="entry name" value="HD/PDEase_dom"/>
</dbReference>
<gene>
    <name evidence="3" type="ORF">GCM10010844_29900</name>
</gene>
<dbReference type="InterPro" id="IPR037522">
    <property type="entry name" value="HD_GYP_dom"/>
</dbReference>
<dbReference type="Pfam" id="PF01590">
    <property type="entry name" value="GAF"/>
    <property type="match status" value="1"/>
</dbReference>
<dbReference type="InterPro" id="IPR003018">
    <property type="entry name" value="GAF"/>
</dbReference>
<dbReference type="RefSeq" id="WP_189069793.1">
    <property type="nucleotide sequence ID" value="NZ_BMPE01000010.1"/>
</dbReference>